<evidence type="ECO:0000313" key="2">
    <source>
        <dbReference type="EMBL" id="QJD83543.1"/>
    </source>
</evidence>
<dbReference type="EMBL" id="CP051680">
    <property type="protein sequence ID" value="QJD83543.1"/>
    <property type="molecule type" value="Genomic_DNA"/>
</dbReference>
<reference evidence="2 3" key="1">
    <citation type="submission" date="2020-04" db="EMBL/GenBank/DDBJ databases">
        <title>Genome sequencing of novel species.</title>
        <authorList>
            <person name="Heo J."/>
            <person name="Kim S.-J."/>
            <person name="Kim J.-S."/>
            <person name="Hong S.-B."/>
            <person name="Kwon S.-W."/>
        </authorList>
    </citation>
    <scope>NUCLEOTIDE SEQUENCE [LARGE SCALE GENOMIC DNA]</scope>
    <source>
        <strain evidence="2 3">MFER-1</strain>
    </source>
</reference>
<evidence type="ECO:0000256" key="1">
    <source>
        <dbReference type="SAM" id="Coils"/>
    </source>
</evidence>
<accession>A0A7Z2ZKZ8</accession>
<keyword evidence="3" id="KW-1185">Reference proteome</keyword>
<keyword evidence="1" id="KW-0175">Coiled coil</keyword>
<evidence type="ECO:0000313" key="3">
    <source>
        <dbReference type="Proteomes" id="UP000502248"/>
    </source>
</evidence>
<name>A0A7Z2ZKZ8_9BACL</name>
<dbReference type="KEGG" id="cheb:HH215_10375"/>
<dbReference type="Proteomes" id="UP000502248">
    <property type="component" value="Chromosome"/>
</dbReference>
<dbReference type="AlphaFoldDB" id="A0A7Z2ZKZ8"/>
<sequence>MSESTRKYVENGIVFEEIIGETYRSVHALGGLTKINTQRLDSNTVVDIAYVFNNELSEYIEQSRTERPDPLPLEPGERITQLENESAMLTLELVDTRIRLDDTERRLEQSETEQAALLLELADKGVL</sequence>
<proteinExistence type="predicted"/>
<protein>
    <submittedName>
        <fullName evidence="2">Uncharacterized protein</fullName>
    </submittedName>
</protein>
<gene>
    <name evidence="2" type="ORF">HH215_10375</name>
</gene>
<feature type="coiled-coil region" evidence="1">
    <location>
        <begin position="93"/>
        <end position="120"/>
    </location>
</feature>
<dbReference type="RefSeq" id="WP_169279833.1">
    <property type="nucleotide sequence ID" value="NZ_CP051680.1"/>
</dbReference>
<organism evidence="2 3">
    <name type="scientific">Cohnella herbarum</name>
    <dbReference type="NCBI Taxonomy" id="2728023"/>
    <lineage>
        <taxon>Bacteria</taxon>
        <taxon>Bacillati</taxon>
        <taxon>Bacillota</taxon>
        <taxon>Bacilli</taxon>
        <taxon>Bacillales</taxon>
        <taxon>Paenibacillaceae</taxon>
        <taxon>Cohnella</taxon>
    </lineage>
</organism>